<protein>
    <submittedName>
        <fullName evidence="2">Similar to Saccharomyces cerevisiae YGR169C PUS6 tRNA:pseudouridine synthase, catalyzes the conversion of uridine to pseudouridine at position 31 in cytoplasmic and mitochondrial tRNAs</fullName>
    </submittedName>
</protein>
<dbReference type="CDD" id="cd02557">
    <property type="entry name" value="PseudoU_synth_ScRIB2"/>
    <property type="match status" value="1"/>
</dbReference>
<dbReference type="STRING" id="1789683.A0A1X7R6Z7"/>
<dbReference type="Pfam" id="PF00849">
    <property type="entry name" value="PseudoU_synth_2"/>
    <property type="match status" value="1"/>
</dbReference>
<sequence>MSAETYVANGLRHIKPYYTTRSNYVKGRWIGRSLIDVLTTEFKSFSREHYLKQITQGRYLLKRNDVLLDALNSPIRSGDVVTMKQHKHEPPVKQWCNVELENCDTATRIAGFNVVHNDSRLLVIDKPVGIPVHPTGQFYRNTITEILKEHEHFVSPCYRLDKVTSGLLILAKNTMVAREIQMKIGARDMNKIYLARVRGKFPHVTTTKFPTSNQLDSLFQHNSITTIENSPIYSIEPKKGFPAGLSDSKEATTLFYPIRYFPETNESILACKPLTGRTHQIRIHLARLEFPIVNDSIYSSEYTMYPNRLQFIKDYRHWELSPVTKDQLREQFQQIIYEAKSVSDLKVNEDNRTCEECGVALMADPQMLQLELYLHAWQYCDNDKTFNFQTELPTWAEN</sequence>
<dbReference type="AlphaFoldDB" id="A0A1X7R6Z7"/>
<dbReference type="InterPro" id="IPR006145">
    <property type="entry name" value="PsdUridine_synth_RsuA/RluA"/>
</dbReference>
<dbReference type="GO" id="GO:0000455">
    <property type="term" value="P:enzyme-directed rRNA pseudouridine synthesis"/>
    <property type="evidence" value="ECO:0007669"/>
    <property type="project" value="TreeGrafter"/>
</dbReference>
<dbReference type="SUPFAM" id="SSF55120">
    <property type="entry name" value="Pseudouridine synthase"/>
    <property type="match status" value="1"/>
</dbReference>
<dbReference type="PANTHER" id="PTHR21600:SF42">
    <property type="entry name" value="TRNA PSEUDOURIDINE(31) SYNTHASE"/>
    <property type="match status" value="1"/>
</dbReference>
<dbReference type="InterPro" id="IPR050188">
    <property type="entry name" value="RluA_PseudoU_synthase"/>
</dbReference>
<dbReference type="Proteomes" id="UP000196158">
    <property type="component" value="Unassembled WGS sequence"/>
</dbReference>
<accession>A0A1X7R6Z7</accession>
<gene>
    <name evidence="2" type="ORF">KASA_0K01089G</name>
</gene>
<evidence type="ECO:0000313" key="2">
    <source>
        <dbReference type="EMBL" id="SMN21453.1"/>
    </source>
</evidence>
<organism evidence="2 3">
    <name type="scientific">Maudiozyma saulgeensis</name>
    <dbReference type="NCBI Taxonomy" id="1789683"/>
    <lineage>
        <taxon>Eukaryota</taxon>
        <taxon>Fungi</taxon>
        <taxon>Dikarya</taxon>
        <taxon>Ascomycota</taxon>
        <taxon>Saccharomycotina</taxon>
        <taxon>Saccharomycetes</taxon>
        <taxon>Saccharomycetales</taxon>
        <taxon>Saccharomycetaceae</taxon>
        <taxon>Maudiozyma</taxon>
    </lineage>
</organism>
<proteinExistence type="predicted"/>
<dbReference type="Gene3D" id="3.30.2350.10">
    <property type="entry name" value="Pseudouridine synthase"/>
    <property type="match status" value="1"/>
</dbReference>
<feature type="domain" description="Pseudouridine synthase RsuA/RluA-like" evidence="1">
    <location>
        <begin position="121"/>
        <end position="286"/>
    </location>
</feature>
<evidence type="ECO:0000313" key="3">
    <source>
        <dbReference type="Proteomes" id="UP000196158"/>
    </source>
</evidence>
<dbReference type="OrthoDB" id="424794at2759"/>
<reference evidence="2 3" key="1">
    <citation type="submission" date="2017-04" db="EMBL/GenBank/DDBJ databases">
        <authorList>
            <person name="Afonso C.L."/>
            <person name="Miller P.J."/>
            <person name="Scott M.A."/>
            <person name="Spackman E."/>
            <person name="Goraichik I."/>
            <person name="Dimitrov K.M."/>
            <person name="Suarez D.L."/>
            <person name="Swayne D.E."/>
        </authorList>
    </citation>
    <scope>NUCLEOTIDE SEQUENCE [LARGE SCALE GENOMIC DNA]</scope>
</reference>
<dbReference type="PANTHER" id="PTHR21600">
    <property type="entry name" value="MITOCHONDRIAL RNA PSEUDOURIDINE SYNTHASE"/>
    <property type="match status" value="1"/>
</dbReference>
<evidence type="ECO:0000259" key="1">
    <source>
        <dbReference type="Pfam" id="PF00849"/>
    </source>
</evidence>
<dbReference type="GO" id="GO:0009982">
    <property type="term" value="F:pseudouridine synthase activity"/>
    <property type="evidence" value="ECO:0007669"/>
    <property type="project" value="InterPro"/>
</dbReference>
<dbReference type="InterPro" id="IPR020103">
    <property type="entry name" value="PsdUridine_synth_cat_dom_sf"/>
</dbReference>
<keyword evidence="3" id="KW-1185">Reference proteome</keyword>
<dbReference type="PROSITE" id="PS01129">
    <property type="entry name" value="PSI_RLU"/>
    <property type="match status" value="1"/>
</dbReference>
<dbReference type="InterPro" id="IPR006224">
    <property type="entry name" value="PsdUridine_synth_RluA-like_CS"/>
</dbReference>
<dbReference type="GO" id="GO:0003723">
    <property type="term" value="F:RNA binding"/>
    <property type="evidence" value="ECO:0007669"/>
    <property type="project" value="InterPro"/>
</dbReference>
<name>A0A1X7R6Z7_9SACH</name>
<dbReference type="EMBL" id="FXLY01000008">
    <property type="protein sequence ID" value="SMN21453.1"/>
    <property type="molecule type" value="Genomic_DNA"/>
</dbReference>